<dbReference type="OrthoDB" id="77354at2157"/>
<feature type="domain" description="Flavodoxin" evidence="1">
    <location>
        <begin position="5"/>
        <end position="133"/>
    </location>
</feature>
<dbReference type="PANTHER" id="PTHR38030:SF2">
    <property type="entry name" value="PROTOPORPHYRINOGEN IX DEHYDROGENASE [QUINONE]"/>
    <property type="match status" value="1"/>
</dbReference>
<evidence type="ECO:0000259" key="1">
    <source>
        <dbReference type="Pfam" id="PF12724"/>
    </source>
</evidence>
<dbReference type="KEGG" id="mmil:sm9_0003"/>
<evidence type="ECO:0000313" key="2">
    <source>
        <dbReference type="EMBL" id="ALT67813.1"/>
    </source>
</evidence>
<dbReference type="Gene3D" id="3.40.50.360">
    <property type="match status" value="1"/>
</dbReference>
<dbReference type="GO" id="GO:0006783">
    <property type="term" value="P:heme biosynthetic process"/>
    <property type="evidence" value="ECO:0007669"/>
    <property type="project" value="TreeGrafter"/>
</dbReference>
<dbReference type="GO" id="GO:0070819">
    <property type="term" value="F:menaquinone-dependent protoporphyrinogen oxidase activity"/>
    <property type="evidence" value="ECO:0007669"/>
    <property type="project" value="TreeGrafter"/>
</dbReference>
<dbReference type="RefSeq" id="WP_058738185.1">
    <property type="nucleotide sequence ID" value="NZ_CP011266.1"/>
</dbReference>
<gene>
    <name evidence="2" type="ORF">sm9_0003</name>
</gene>
<keyword evidence="3" id="KW-1185">Reference proteome</keyword>
<dbReference type="InterPro" id="IPR026816">
    <property type="entry name" value="Flavodoxin_dom"/>
</dbReference>
<evidence type="ECO:0000313" key="3">
    <source>
        <dbReference type="Proteomes" id="UP000067738"/>
    </source>
</evidence>
<proteinExistence type="predicted"/>
<name>A0A0U2SFD9_9EURY</name>
<accession>A0A0U2SFD9</accession>
<dbReference type="PANTHER" id="PTHR38030">
    <property type="entry name" value="PROTOPORPHYRINOGEN IX DEHYDROGENASE [MENAQUINONE]"/>
    <property type="match status" value="1"/>
</dbReference>
<dbReference type="InterPro" id="IPR052200">
    <property type="entry name" value="Protoporphyrinogen_IX_DH"/>
</dbReference>
<dbReference type="GO" id="GO:0010181">
    <property type="term" value="F:FMN binding"/>
    <property type="evidence" value="ECO:0007669"/>
    <property type="project" value="TreeGrafter"/>
</dbReference>
<reference evidence="2 3" key="1">
    <citation type="submission" date="2015-04" db="EMBL/GenBank/DDBJ databases">
        <title>The complete genome sequence of the rumen methanogen Methanobrevibacter millerae SM9.</title>
        <authorList>
            <person name="Leahy S.C."/>
            <person name="Kelly W.J."/>
            <person name="Pacheco D.M."/>
            <person name="Li D."/>
            <person name="Altermann E."/>
            <person name="Attwood G.T."/>
        </authorList>
    </citation>
    <scope>NUCLEOTIDE SEQUENCE [LARGE SCALE GENOMIC DNA]</scope>
    <source>
        <strain evidence="2 3">SM9</strain>
    </source>
</reference>
<dbReference type="GeneID" id="26734984"/>
<sequence>MKTAIIYSTLIDDTKKSAKILKELIKSEVVLISIENVKDICLLKYNFIILGASTYNGKVQGSFKRYVSRNIKTLIEKPHALYVNSDENLDMMTNLDKVFSQEIIESSFVYSNFGYEINTDIGNYIQRRKSKKIIEKNDNVPILNKHKIEEFANNINNLIEKRVD</sequence>
<organism evidence="2 3">
    <name type="scientific">Methanobrevibacter millerae</name>
    <dbReference type="NCBI Taxonomy" id="230361"/>
    <lineage>
        <taxon>Archaea</taxon>
        <taxon>Methanobacteriati</taxon>
        <taxon>Methanobacteriota</taxon>
        <taxon>Methanomada group</taxon>
        <taxon>Methanobacteria</taxon>
        <taxon>Methanobacteriales</taxon>
        <taxon>Methanobacteriaceae</taxon>
        <taxon>Methanobrevibacter</taxon>
    </lineage>
</organism>
<dbReference type="SUPFAM" id="SSF52218">
    <property type="entry name" value="Flavoproteins"/>
    <property type="match status" value="1"/>
</dbReference>
<dbReference type="Pfam" id="PF12724">
    <property type="entry name" value="Flavodoxin_5"/>
    <property type="match status" value="1"/>
</dbReference>
<dbReference type="PATRIC" id="fig|230361.4.peg.3"/>
<dbReference type="EMBL" id="CP011266">
    <property type="protein sequence ID" value="ALT67813.1"/>
    <property type="molecule type" value="Genomic_DNA"/>
</dbReference>
<protein>
    <submittedName>
        <fullName evidence="2">Flavodoxin domain-containing protein</fullName>
    </submittedName>
</protein>
<dbReference type="AlphaFoldDB" id="A0A0U2SFD9"/>
<dbReference type="InterPro" id="IPR029039">
    <property type="entry name" value="Flavoprotein-like_sf"/>
</dbReference>
<dbReference type="Proteomes" id="UP000067738">
    <property type="component" value="Chromosome"/>
</dbReference>